<feature type="region of interest" description="Disordered" evidence="1">
    <location>
        <begin position="197"/>
        <end position="217"/>
    </location>
</feature>
<gene>
    <name evidence="2" type="ORF">ASTO00021_LOCUS14272</name>
</gene>
<reference evidence="2" key="1">
    <citation type="submission" date="2021-01" db="EMBL/GenBank/DDBJ databases">
        <authorList>
            <person name="Corre E."/>
            <person name="Pelletier E."/>
            <person name="Niang G."/>
            <person name="Scheremetjew M."/>
            <person name="Finn R."/>
            <person name="Kale V."/>
            <person name="Holt S."/>
            <person name="Cochrane G."/>
            <person name="Meng A."/>
            <person name="Brown T."/>
            <person name="Cohen L."/>
        </authorList>
    </citation>
    <scope>NUCLEOTIDE SEQUENCE</scope>
    <source>
        <strain evidence="2">GSBS06</strain>
    </source>
</reference>
<feature type="region of interest" description="Disordered" evidence="1">
    <location>
        <begin position="89"/>
        <end position="109"/>
    </location>
</feature>
<sequence>MKCPYKRPRPRPNGKEDGFIGYSYDSKRPHFELCNHDYSLPVQKQKRVRSQDFNQQHHQVLKRKLPPETQVEVVSNSDFPFIKKRARLRKYRSESENGNGKDVIMDDENEEDNYVRVNKVDSKSNSANESRKQSLDLVPIGLTIQRPLPDPMYFLSTPRNNINTLNVNLNMNNLRDQTPAPASTQLILWNPPEQVVKATFPDSGSSHSSDSDPMDLA</sequence>
<evidence type="ECO:0000313" key="2">
    <source>
        <dbReference type="EMBL" id="CAE0444221.1"/>
    </source>
</evidence>
<dbReference type="AlphaFoldDB" id="A0A7S3PMJ0"/>
<proteinExistence type="predicted"/>
<dbReference type="EMBL" id="HBIN01018712">
    <property type="protein sequence ID" value="CAE0444221.1"/>
    <property type="molecule type" value="Transcribed_RNA"/>
</dbReference>
<organism evidence="2">
    <name type="scientific">Aplanochytrium stocchinoi</name>
    <dbReference type="NCBI Taxonomy" id="215587"/>
    <lineage>
        <taxon>Eukaryota</taxon>
        <taxon>Sar</taxon>
        <taxon>Stramenopiles</taxon>
        <taxon>Bigyra</taxon>
        <taxon>Labyrinthulomycetes</taxon>
        <taxon>Thraustochytrida</taxon>
        <taxon>Thraustochytriidae</taxon>
        <taxon>Aplanochytrium</taxon>
    </lineage>
</organism>
<name>A0A7S3PMJ0_9STRA</name>
<protein>
    <submittedName>
        <fullName evidence="2">Uncharacterized protein</fullName>
    </submittedName>
</protein>
<accession>A0A7S3PMJ0</accession>
<evidence type="ECO:0000256" key="1">
    <source>
        <dbReference type="SAM" id="MobiDB-lite"/>
    </source>
</evidence>